<name>A0A0R2AHI8_9LACO</name>
<dbReference type="SMART" id="SM00354">
    <property type="entry name" value="HTH_LACI"/>
    <property type="match status" value="1"/>
</dbReference>
<dbReference type="PANTHER" id="PTHR30146:SF109">
    <property type="entry name" value="HTH-TYPE TRANSCRIPTIONAL REGULATOR GALS"/>
    <property type="match status" value="1"/>
</dbReference>
<dbReference type="InterPro" id="IPR010982">
    <property type="entry name" value="Lambda_DNA-bd_dom_sf"/>
</dbReference>
<keyword evidence="2" id="KW-0238">DNA-binding</keyword>
<dbReference type="Gene3D" id="1.10.260.40">
    <property type="entry name" value="lambda repressor-like DNA-binding domains"/>
    <property type="match status" value="1"/>
</dbReference>
<dbReference type="PROSITE" id="PS00356">
    <property type="entry name" value="HTH_LACI_1"/>
    <property type="match status" value="1"/>
</dbReference>
<proteinExistence type="predicted"/>
<feature type="domain" description="HTH lacI-type" evidence="4">
    <location>
        <begin position="2"/>
        <end position="56"/>
    </location>
</feature>
<dbReference type="PROSITE" id="PS50932">
    <property type="entry name" value="HTH_LACI_2"/>
    <property type="match status" value="1"/>
</dbReference>
<evidence type="ECO:0000313" key="6">
    <source>
        <dbReference type="Proteomes" id="UP000051008"/>
    </source>
</evidence>
<dbReference type="GO" id="GO:0003700">
    <property type="term" value="F:DNA-binding transcription factor activity"/>
    <property type="evidence" value="ECO:0007669"/>
    <property type="project" value="TreeGrafter"/>
</dbReference>
<comment type="caution">
    <text evidence="5">The sequence shown here is derived from an EMBL/GenBank/DDBJ whole genome shotgun (WGS) entry which is preliminary data.</text>
</comment>
<dbReference type="SUPFAM" id="SSF53822">
    <property type="entry name" value="Periplasmic binding protein-like I"/>
    <property type="match status" value="1"/>
</dbReference>
<dbReference type="PANTHER" id="PTHR30146">
    <property type="entry name" value="LACI-RELATED TRANSCRIPTIONAL REPRESSOR"/>
    <property type="match status" value="1"/>
</dbReference>
<dbReference type="OrthoDB" id="9788209at2"/>
<dbReference type="InterPro" id="IPR001761">
    <property type="entry name" value="Peripla_BP/Lac1_sug-bd_dom"/>
</dbReference>
<dbReference type="CDD" id="cd06294">
    <property type="entry name" value="PBP1_MalR-like"/>
    <property type="match status" value="1"/>
</dbReference>
<dbReference type="InterPro" id="IPR028082">
    <property type="entry name" value="Peripla_BP_I"/>
</dbReference>
<keyword evidence="1" id="KW-0805">Transcription regulation</keyword>
<reference evidence="5 6" key="1">
    <citation type="journal article" date="2015" name="Genome Announc.">
        <title>Expanding the biotechnology potential of lactobacilli through comparative genomics of 213 strains and associated genera.</title>
        <authorList>
            <person name="Sun Z."/>
            <person name="Harris H.M."/>
            <person name="McCann A."/>
            <person name="Guo C."/>
            <person name="Argimon S."/>
            <person name="Zhang W."/>
            <person name="Yang X."/>
            <person name="Jeffery I.B."/>
            <person name="Cooney J.C."/>
            <person name="Kagawa T.F."/>
            <person name="Liu W."/>
            <person name="Song Y."/>
            <person name="Salvetti E."/>
            <person name="Wrobel A."/>
            <person name="Rasinkangas P."/>
            <person name="Parkhill J."/>
            <person name="Rea M.C."/>
            <person name="O'Sullivan O."/>
            <person name="Ritari J."/>
            <person name="Douillard F.P."/>
            <person name="Paul Ross R."/>
            <person name="Yang R."/>
            <person name="Briner A.E."/>
            <person name="Felis G.E."/>
            <person name="de Vos W.M."/>
            <person name="Barrangou R."/>
            <person name="Klaenhammer T.R."/>
            <person name="Caufield P.W."/>
            <person name="Cui Y."/>
            <person name="Zhang H."/>
            <person name="O'Toole P.W."/>
        </authorList>
    </citation>
    <scope>NUCLEOTIDE SEQUENCE [LARGE SCALE GENOMIC DNA]</scope>
    <source>
        <strain evidence="5 6">DSM 20509</strain>
    </source>
</reference>
<dbReference type="InterPro" id="IPR000843">
    <property type="entry name" value="HTH_LacI"/>
</dbReference>
<dbReference type="SUPFAM" id="SSF47413">
    <property type="entry name" value="lambda repressor-like DNA-binding domains"/>
    <property type="match status" value="1"/>
</dbReference>
<keyword evidence="3" id="KW-0804">Transcription</keyword>
<dbReference type="Pfam" id="PF00356">
    <property type="entry name" value="LacI"/>
    <property type="match status" value="1"/>
</dbReference>
<dbReference type="RefSeq" id="WP_056977089.1">
    <property type="nucleotide sequence ID" value="NZ_AYYP01000061.1"/>
</dbReference>
<evidence type="ECO:0000313" key="5">
    <source>
        <dbReference type="EMBL" id="KRM63417.1"/>
    </source>
</evidence>
<organism evidence="5 6">
    <name type="scientific">Ligilactobacillus agilis DSM 20509</name>
    <dbReference type="NCBI Taxonomy" id="1423718"/>
    <lineage>
        <taxon>Bacteria</taxon>
        <taxon>Bacillati</taxon>
        <taxon>Bacillota</taxon>
        <taxon>Bacilli</taxon>
        <taxon>Lactobacillales</taxon>
        <taxon>Lactobacillaceae</taxon>
        <taxon>Ligilactobacillus</taxon>
    </lineage>
</organism>
<dbReference type="GeneID" id="75136651"/>
<dbReference type="PATRIC" id="fig|1423718.3.peg.471"/>
<evidence type="ECO:0000256" key="1">
    <source>
        <dbReference type="ARBA" id="ARBA00023015"/>
    </source>
</evidence>
<evidence type="ECO:0000256" key="3">
    <source>
        <dbReference type="ARBA" id="ARBA00023163"/>
    </source>
</evidence>
<protein>
    <submittedName>
        <fullName evidence="5">Maltose operon transcriptional repressor</fullName>
    </submittedName>
</protein>
<dbReference type="GO" id="GO:0000976">
    <property type="term" value="F:transcription cis-regulatory region binding"/>
    <property type="evidence" value="ECO:0007669"/>
    <property type="project" value="TreeGrafter"/>
</dbReference>
<dbReference type="Proteomes" id="UP000051008">
    <property type="component" value="Unassembled WGS sequence"/>
</dbReference>
<accession>A0A0R2AHI8</accession>
<evidence type="ECO:0000256" key="2">
    <source>
        <dbReference type="ARBA" id="ARBA00023125"/>
    </source>
</evidence>
<dbReference type="Pfam" id="PF00532">
    <property type="entry name" value="Peripla_BP_1"/>
    <property type="match status" value="1"/>
</dbReference>
<dbReference type="AlphaFoldDB" id="A0A0R2AHI8"/>
<keyword evidence="6" id="KW-1185">Reference proteome</keyword>
<dbReference type="Gene3D" id="3.40.50.2300">
    <property type="match status" value="2"/>
</dbReference>
<dbReference type="CDD" id="cd01392">
    <property type="entry name" value="HTH_LacI"/>
    <property type="match status" value="1"/>
</dbReference>
<sequence length="327" mass="36549">MTTIRDVAKLAGVSPSTASRVLHDSDMISEATKKKVRQAMKELDYSPNYLAQNLANKSNNMIGIVLPVRHDQPALSNNPFFMQIIQGIVTVCNQRNYMVSLATGQTDEELITNLTTLSKQGQINKFIFVYSKENDPVFDYVQKRTEAETIVVGSPYAKVTKRARYVNNDNVQAGKDLTNYLLKRGYQEVAYVYSNLSEVVQEDRYMGYKDALKAKAEHLLCLESSDQTELVANFLETNPEVDAFVACDDMTAIFLQQILTRLGLAANAYGLAGFNNSLIGQLVHPSLTSVEIHPYELGMEAAKLLTQATTKNYLLVEHTIIKRDSTK</sequence>
<dbReference type="PRINTS" id="PR00036">
    <property type="entry name" value="HTHLACI"/>
</dbReference>
<evidence type="ECO:0000259" key="4">
    <source>
        <dbReference type="PROSITE" id="PS50932"/>
    </source>
</evidence>
<dbReference type="EMBL" id="AYYP01000061">
    <property type="protein sequence ID" value="KRM63417.1"/>
    <property type="molecule type" value="Genomic_DNA"/>
</dbReference>
<gene>
    <name evidence="5" type="ORF">FC14_GL000452</name>
</gene>